<dbReference type="Gene3D" id="3.30.70.1070">
    <property type="entry name" value="Sporulation related repeat"/>
    <property type="match status" value="1"/>
</dbReference>
<evidence type="ECO:0000256" key="2">
    <source>
        <dbReference type="SAM" id="Phobius"/>
    </source>
</evidence>
<keyword evidence="4" id="KW-1185">Reference proteome</keyword>
<gene>
    <name evidence="3" type="ORF">JYU06_03755</name>
</gene>
<keyword evidence="2" id="KW-0472">Membrane</keyword>
<feature type="region of interest" description="Disordered" evidence="1">
    <location>
        <begin position="75"/>
        <end position="97"/>
    </location>
</feature>
<protein>
    <recommendedName>
        <fullName evidence="5">SPOR domain-containing protein</fullName>
    </recommendedName>
</protein>
<dbReference type="InterPro" id="IPR036680">
    <property type="entry name" value="SPOR-like_sf"/>
</dbReference>
<reference evidence="3 4" key="1">
    <citation type="submission" date="2021-02" db="EMBL/GenBank/DDBJ databases">
        <title>Activity-based single-cell genomes from oceanic crustal fluid captures similar information to metagenomic and metatranscriptomic surveys with orders of magnitude less sampling.</title>
        <authorList>
            <person name="D'Angelo T.S."/>
            <person name="Orcutt B.N."/>
        </authorList>
    </citation>
    <scope>NUCLEOTIDE SEQUENCE [LARGE SCALE GENOMIC DNA]</scope>
    <source>
        <strain evidence="3">AH-315-G02</strain>
    </source>
</reference>
<keyword evidence="2" id="KW-1133">Transmembrane helix</keyword>
<keyword evidence="2" id="KW-0812">Transmembrane</keyword>
<feature type="transmembrane region" description="Helical" evidence="2">
    <location>
        <begin position="42"/>
        <end position="61"/>
    </location>
</feature>
<name>A0ABS3AX87_9BACT</name>
<proteinExistence type="predicted"/>
<feature type="region of interest" description="Disordered" evidence="1">
    <location>
        <begin position="193"/>
        <end position="214"/>
    </location>
</feature>
<evidence type="ECO:0008006" key="5">
    <source>
        <dbReference type="Google" id="ProtNLM"/>
    </source>
</evidence>
<feature type="region of interest" description="Disordered" evidence="1">
    <location>
        <begin position="167"/>
        <end position="186"/>
    </location>
</feature>
<sequence length="327" mass="35654">QSSSDETSFLVLLDHVKDGDSDGALTASGSGSFSTLSFSPKYVLGGGSLLALLLLIFLLSGGDEQKVMEPMIKQGTDPVFTNPPKQMSKAVDKPVPVTREKEVDPVLESVTEQEVKNVLDVKKIETVERIEGPAADLNEAKPPVLKTPVVISPVEIVEKNSIEPELPELTRQSKRSTDTTKRVPIPQIISSKEKQISVKAEPPPPAKKAPLSKASQDPVLGKFVAVGEKWQAGEADSSFSIQIMSLTSEQAEENLKRIVSQPEYQAVADKLVVLTRPSDPLTIFVFYGQYPSMADARNARNNMPIFLRDRHPYPISVRGAVEKARAE</sequence>
<evidence type="ECO:0000256" key="1">
    <source>
        <dbReference type="SAM" id="MobiDB-lite"/>
    </source>
</evidence>
<organism evidence="3 4">
    <name type="scientific">Desulfotalea psychrophila</name>
    <dbReference type="NCBI Taxonomy" id="84980"/>
    <lineage>
        <taxon>Bacteria</taxon>
        <taxon>Pseudomonadati</taxon>
        <taxon>Thermodesulfobacteriota</taxon>
        <taxon>Desulfobulbia</taxon>
        <taxon>Desulfobulbales</taxon>
        <taxon>Desulfocapsaceae</taxon>
        <taxon>Desulfotalea</taxon>
    </lineage>
</organism>
<dbReference type="EMBL" id="JAFITO010000031">
    <property type="protein sequence ID" value="MBN4068621.1"/>
    <property type="molecule type" value="Genomic_DNA"/>
</dbReference>
<comment type="caution">
    <text evidence="3">The sequence shown here is derived from an EMBL/GenBank/DDBJ whole genome shotgun (WGS) entry which is preliminary data.</text>
</comment>
<evidence type="ECO:0000313" key="3">
    <source>
        <dbReference type="EMBL" id="MBN4068621.1"/>
    </source>
</evidence>
<evidence type="ECO:0000313" key="4">
    <source>
        <dbReference type="Proteomes" id="UP000717534"/>
    </source>
</evidence>
<feature type="non-terminal residue" evidence="3">
    <location>
        <position position="1"/>
    </location>
</feature>
<dbReference type="Proteomes" id="UP000717534">
    <property type="component" value="Unassembled WGS sequence"/>
</dbReference>
<accession>A0ABS3AX87</accession>